<dbReference type="Pfam" id="PF13335">
    <property type="entry name" value="Mg_chelatase_C"/>
    <property type="match status" value="1"/>
</dbReference>
<proteinExistence type="predicted"/>
<accession>U2SVN0</accession>
<evidence type="ECO:0000259" key="1">
    <source>
        <dbReference type="Pfam" id="PF13335"/>
    </source>
</evidence>
<dbReference type="InterPro" id="IPR025158">
    <property type="entry name" value="Mg_chelat-rel_C"/>
</dbReference>
<feature type="domain" description="Mg chelatase-related protein C-terminal" evidence="1">
    <location>
        <begin position="3"/>
        <end position="48"/>
    </location>
</feature>
<protein>
    <recommendedName>
        <fullName evidence="1">Mg chelatase-related protein C-terminal domain-containing protein</fullName>
    </recommendedName>
</protein>
<feature type="non-terminal residue" evidence="2">
    <location>
        <position position="1"/>
    </location>
</feature>
<organism evidence="2 3">
    <name type="scientific">Leifsonia aquatica ATCC 14665</name>
    <dbReference type="NCBI Taxonomy" id="1358026"/>
    <lineage>
        <taxon>Bacteria</taxon>
        <taxon>Bacillati</taxon>
        <taxon>Actinomycetota</taxon>
        <taxon>Actinomycetes</taxon>
        <taxon>Micrococcales</taxon>
        <taxon>Microbacteriaceae</taxon>
        <taxon>Leifsonia</taxon>
    </lineage>
</organism>
<dbReference type="PATRIC" id="fig|1358026.3.peg.3534"/>
<gene>
    <name evidence="2" type="ORF">N136_04317</name>
</gene>
<evidence type="ECO:0000313" key="3">
    <source>
        <dbReference type="Proteomes" id="UP000016605"/>
    </source>
</evidence>
<comment type="caution">
    <text evidence="2">The sequence shown here is derived from an EMBL/GenBank/DDBJ whole genome shotgun (WGS) entry which is preliminary data.</text>
</comment>
<sequence>GPLDRALERGAITMRGYDRALRLAWTLADLDGAAGPSADHIGRALFLRRGIGA</sequence>
<dbReference type="AlphaFoldDB" id="U2SVN0"/>
<dbReference type="HOGENOM" id="CLU_3054980_0_0_11"/>
<dbReference type="EMBL" id="AWVQ01000731">
    <property type="protein sequence ID" value="ERK69358.1"/>
    <property type="molecule type" value="Genomic_DNA"/>
</dbReference>
<dbReference type="Proteomes" id="UP000016605">
    <property type="component" value="Unassembled WGS sequence"/>
</dbReference>
<name>U2SVN0_LEIAQ</name>
<evidence type="ECO:0000313" key="2">
    <source>
        <dbReference type="EMBL" id="ERK69358.1"/>
    </source>
</evidence>
<reference evidence="2 3" key="1">
    <citation type="submission" date="2013-08" db="EMBL/GenBank/DDBJ databases">
        <authorList>
            <person name="Weinstock G."/>
            <person name="Sodergren E."/>
            <person name="Wylie T."/>
            <person name="Fulton L."/>
            <person name="Fulton R."/>
            <person name="Fronick C."/>
            <person name="O'Laughlin M."/>
            <person name="Godfrey J."/>
            <person name="Miner T."/>
            <person name="Herter B."/>
            <person name="Appelbaum E."/>
            <person name="Cordes M."/>
            <person name="Lek S."/>
            <person name="Wollam A."/>
            <person name="Pepin K.H."/>
            <person name="Palsikar V.B."/>
            <person name="Mitreva M."/>
            <person name="Wilson R.K."/>
        </authorList>
    </citation>
    <scope>NUCLEOTIDE SEQUENCE [LARGE SCALE GENOMIC DNA]</scope>
    <source>
        <strain evidence="2 3">ATCC 14665</strain>
    </source>
</reference>